<organism evidence="2 3">
    <name type="scientific">Ligilactobacillus ceti DSM 22408</name>
    <dbReference type="NCBI Taxonomy" id="1122146"/>
    <lineage>
        <taxon>Bacteria</taxon>
        <taxon>Bacillati</taxon>
        <taxon>Bacillota</taxon>
        <taxon>Bacilli</taxon>
        <taxon>Lactobacillales</taxon>
        <taxon>Lactobacillaceae</taxon>
        <taxon>Ligilactobacillus</taxon>
    </lineage>
</organism>
<keyword evidence="1" id="KW-0472">Membrane</keyword>
<name>A0A0R2KPE8_9LACO</name>
<keyword evidence="1" id="KW-0812">Transmembrane</keyword>
<dbReference type="Proteomes" id="UP000051500">
    <property type="component" value="Unassembled WGS sequence"/>
</dbReference>
<dbReference type="PATRIC" id="fig|1122146.4.peg.812"/>
<proteinExistence type="predicted"/>
<comment type="caution">
    <text evidence="2">The sequence shown here is derived from an EMBL/GenBank/DDBJ whole genome shotgun (WGS) entry which is preliminary data.</text>
</comment>
<reference evidence="2 3" key="1">
    <citation type="journal article" date="2015" name="Genome Announc.">
        <title>Expanding the biotechnology potential of lactobacilli through comparative genomics of 213 strains and associated genera.</title>
        <authorList>
            <person name="Sun Z."/>
            <person name="Harris H.M."/>
            <person name="McCann A."/>
            <person name="Guo C."/>
            <person name="Argimon S."/>
            <person name="Zhang W."/>
            <person name="Yang X."/>
            <person name="Jeffery I.B."/>
            <person name="Cooney J.C."/>
            <person name="Kagawa T.F."/>
            <person name="Liu W."/>
            <person name="Song Y."/>
            <person name="Salvetti E."/>
            <person name="Wrobel A."/>
            <person name="Rasinkangas P."/>
            <person name="Parkhill J."/>
            <person name="Rea M.C."/>
            <person name="O'Sullivan O."/>
            <person name="Ritari J."/>
            <person name="Douillard F.P."/>
            <person name="Paul Ross R."/>
            <person name="Yang R."/>
            <person name="Briner A.E."/>
            <person name="Felis G.E."/>
            <person name="de Vos W.M."/>
            <person name="Barrangou R."/>
            <person name="Klaenhammer T.R."/>
            <person name="Caufield P.W."/>
            <person name="Cui Y."/>
            <person name="Zhang H."/>
            <person name="O'Toole P.W."/>
        </authorList>
    </citation>
    <scope>NUCLEOTIDE SEQUENCE [LARGE SCALE GENOMIC DNA]</scope>
    <source>
        <strain evidence="2 3">DSM 22408</strain>
    </source>
</reference>
<accession>A0A0R2KPE8</accession>
<keyword evidence="3" id="KW-1185">Reference proteome</keyword>
<dbReference type="EMBL" id="JQBZ01000025">
    <property type="protein sequence ID" value="KRN88812.1"/>
    <property type="molecule type" value="Genomic_DNA"/>
</dbReference>
<evidence type="ECO:0000256" key="1">
    <source>
        <dbReference type="SAM" id="Phobius"/>
    </source>
</evidence>
<protein>
    <submittedName>
        <fullName evidence="2">Uncharacterized protein</fullName>
    </submittedName>
</protein>
<dbReference type="AlphaFoldDB" id="A0A0R2KPE8"/>
<feature type="transmembrane region" description="Helical" evidence="1">
    <location>
        <begin position="37"/>
        <end position="61"/>
    </location>
</feature>
<dbReference type="STRING" id="1122146.IV53_GL000782"/>
<keyword evidence="1" id="KW-1133">Transmembrane helix</keyword>
<evidence type="ECO:0000313" key="2">
    <source>
        <dbReference type="EMBL" id="KRN88812.1"/>
    </source>
</evidence>
<gene>
    <name evidence="2" type="ORF">IV53_GL000782</name>
</gene>
<sequence length="73" mass="8319">MALIMGIGCMIITMYLKIKKDYLLKLVIDDKITNFDFLFYANIALWIAIPCFVAAFVIPLLRMIRDTLMGGIS</sequence>
<evidence type="ECO:0000313" key="3">
    <source>
        <dbReference type="Proteomes" id="UP000051500"/>
    </source>
</evidence>